<keyword evidence="3" id="KW-1185">Reference proteome</keyword>
<dbReference type="InterPro" id="IPR013216">
    <property type="entry name" value="Methyltransf_11"/>
</dbReference>
<dbReference type="RefSeq" id="WP_148455572.1">
    <property type="nucleotide sequence ID" value="NZ_VSDO01000004.1"/>
</dbReference>
<dbReference type="Gene3D" id="3.40.50.150">
    <property type="entry name" value="Vaccinia Virus protein VP39"/>
    <property type="match status" value="1"/>
</dbReference>
<dbReference type="PANTHER" id="PTHR43591:SF24">
    <property type="entry name" value="2-METHOXY-6-POLYPRENYL-1,4-BENZOQUINOL METHYLASE, MITOCHONDRIAL"/>
    <property type="match status" value="1"/>
</dbReference>
<dbReference type="OrthoDB" id="323463at2"/>
<sequence>MNNRWNKLIYRALSPFYDALFDAGPFARARKRAFADLAPKPGQRVLLVGVGTGADLRFFCGKELEVTAVDISPVMLAKAKSKASGNENIRFMEMDAQDLRFADQSFDLVIASLILSVVPDEHKCMLELVRVTKEQGRIVVFDKFKPGESKMSLPMRLLRPLIAVLGTDIGRDYQAILKPHLGELLIQEDSPAMFGEMYRKIVLQRRASAELRFDPD</sequence>
<evidence type="ECO:0000259" key="1">
    <source>
        <dbReference type="Pfam" id="PF08241"/>
    </source>
</evidence>
<dbReference type="PANTHER" id="PTHR43591">
    <property type="entry name" value="METHYLTRANSFERASE"/>
    <property type="match status" value="1"/>
</dbReference>
<dbReference type="Proteomes" id="UP000325218">
    <property type="component" value="Unassembled WGS sequence"/>
</dbReference>
<dbReference type="InterPro" id="IPR029063">
    <property type="entry name" value="SAM-dependent_MTases_sf"/>
</dbReference>
<dbReference type="AlphaFoldDB" id="A0A5D0CQK1"/>
<proteinExistence type="predicted"/>
<comment type="caution">
    <text evidence="2">The sequence shown here is derived from an EMBL/GenBank/DDBJ whole genome shotgun (WGS) entry which is preliminary data.</text>
</comment>
<name>A0A5D0CQK1_9BACL</name>
<accession>A0A5D0CQK1</accession>
<reference evidence="2 3" key="1">
    <citation type="submission" date="2019-08" db="EMBL/GenBank/DDBJ databases">
        <title>Genome sequencing of Paenibacillus faecis DSM 23593(T).</title>
        <authorList>
            <person name="Kook J.-K."/>
            <person name="Park S.-N."/>
            <person name="Lim Y.K."/>
        </authorList>
    </citation>
    <scope>NUCLEOTIDE SEQUENCE [LARGE SCALE GENOMIC DNA]</scope>
    <source>
        <strain evidence="2 3">DSM 23593</strain>
    </source>
</reference>
<dbReference type="Pfam" id="PF08241">
    <property type="entry name" value="Methyltransf_11"/>
    <property type="match status" value="1"/>
</dbReference>
<evidence type="ECO:0000313" key="3">
    <source>
        <dbReference type="Proteomes" id="UP000325218"/>
    </source>
</evidence>
<dbReference type="GO" id="GO:0032259">
    <property type="term" value="P:methylation"/>
    <property type="evidence" value="ECO:0007669"/>
    <property type="project" value="UniProtKB-KW"/>
</dbReference>
<keyword evidence="2" id="KW-0489">Methyltransferase</keyword>
<evidence type="ECO:0000313" key="2">
    <source>
        <dbReference type="EMBL" id="TYA11584.1"/>
    </source>
</evidence>
<dbReference type="CDD" id="cd02440">
    <property type="entry name" value="AdoMet_MTases"/>
    <property type="match status" value="1"/>
</dbReference>
<dbReference type="SUPFAM" id="SSF53335">
    <property type="entry name" value="S-adenosyl-L-methionine-dependent methyltransferases"/>
    <property type="match status" value="1"/>
</dbReference>
<dbReference type="GO" id="GO:0008757">
    <property type="term" value="F:S-adenosylmethionine-dependent methyltransferase activity"/>
    <property type="evidence" value="ECO:0007669"/>
    <property type="project" value="InterPro"/>
</dbReference>
<organism evidence="2 3">
    <name type="scientific">Paenibacillus faecis</name>
    <dbReference type="NCBI Taxonomy" id="862114"/>
    <lineage>
        <taxon>Bacteria</taxon>
        <taxon>Bacillati</taxon>
        <taxon>Bacillota</taxon>
        <taxon>Bacilli</taxon>
        <taxon>Bacillales</taxon>
        <taxon>Paenibacillaceae</taxon>
        <taxon>Paenibacillus</taxon>
    </lineage>
</organism>
<keyword evidence="2" id="KW-0808">Transferase</keyword>
<gene>
    <name evidence="2" type="ORF">FRY98_20885</name>
</gene>
<feature type="domain" description="Methyltransferase type 11" evidence="1">
    <location>
        <begin position="47"/>
        <end position="140"/>
    </location>
</feature>
<dbReference type="EMBL" id="VSDO01000004">
    <property type="protein sequence ID" value="TYA11584.1"/>
    <property type="molecule type" value="Genomic_DNA"/>
</dbReference>
<protein>
    <submittedName>
        <fullName evidence="2">Methyltransferase domain-containing protein</fullName>
    </submittedName>
</protein>